<dbReference type="InterPro" id="IPR051019">
    <property type="entry name" value="VLCFA-Steroid_DH"/>
</dbReference>
<dbReference type="Gene3D" id="3.40.50.720">
    <property type="entry name" value="NAD(P)-binding Rossmann-like Domain"/>
    <property type="match status" value="1"/>
</dbReference>
<organism evidence="3 4">
    <name type="scientific">Coniochaeta pulveracea</name>
    <dbReference type="NCBI Taxonomy" id="177199"/>
    <lineage>
        <taxon>Eukaryota</taxon>
        <taxon>Fungi</taxon>
        <taxon>Dikarya</taxon>
        <taxon>Ascomycota</taxon>
        <taxon>Pezizomycotina</taxon>
        <taxon>Sordariomycetes</taxon>
        <taxon>Sordariomycetidae</taxon>
        <taxon>Coniochaetales</taxon>
        <taxon>Coniochaetaceae</taxon>
        <taxon>Coniochaeta</taxon>
    </lineage>
</organism>
<gene>
    <name evidence="3" type="ORF">DL546_003069</name>
</gene>
<comment type="caution">
    <text evidence="3">The sequence shown here is derived from an EMBL/GenBank/DDBJ whole genome shotgun (WGS) entry which is preliminary data.</text>
</comment>
<dbReference type="GO" id="GO:0005783">
    <property type="term" value="C:endoplasmic reticulum"/>
    <property type="evidence" value="ECO:0007669"/>
    <property type="project" value="TreeGrafter"/>
</dbReference>
<reference evidence="3 4" key="1">
    <citation type="submission" date="2018-08" db="EMBL/GenBank/DDBJ databases">
        <title>Draft genome of the lignicolous fungus Coniochaeta pulveracea.</title>
        <authorList>
            <person name="Borstlap C.J."/>
            <person name="De Witt R.N."/>
            <person name="Botha A."/>
            <person name="Volschenk H."/>
        </authorList>
    </citation>
    <scope>NUCLEOTIDE SEQUENCE [LARGE SCALE GENOMIC DNA]</scope>
    <source>
        <strain evidence="3 4">CAB683</strain>
    </source>
</reference>
<dbReference type="AlphaFoldDB" id="A0A420Y891"/>
<dbReference type="EMBL" id="QVQW01000034">
    <property type="protein sequence ID" value="RKU44118.1"/>
    <property type="molecule type" value="Genomic_DNA"/>
</dbReference>
<dbReference type="InterPro" id="IPR002347">
    <property type="entry name" value="SDR_fam"/>
</dbReference>
<accession>A0A420Y891</accession>
<dbReference type="OrthoDB" id="47007at2759"/>
<protein>
    <submittedName>
        <fullName evidence="3">Uncharacterized protein</fullName>
    </submittedName>
</protein>
<dbReference type="InterPro" id="IPR036291">
    <property type="entry name" value="NAD(P)-bd_dom_sf"/>
</dbReference>
<keyword evidence="2" id="KW-0560">Oxidoreductase</keyword>
<dbReference type="PANTHER" id="PTHR43899:SF13">
    <property type="entry name" value="RH59310P"/>
    <property type="match status" value="1"/>
</dbReference>
<proteinExistence type="inferred from homology"/>
<dbReference type="GO" id="GO:0016491">
    <property type="term" value="F:oxidoreductase activity"/>
    <property type="evidence" value="ECO:0007669"/>
    <property type="project" value="UniProtKB-KW"/>
</dbReference>
<dbReference type="PRINTS" id="PR00081">
    <property type="entry name" value="GDHRDH"/>
</dbReference>
<evidence type="ECO:0000313" key="3">
    <source>
        <dbReference type="EMBL" id="RKU44118.1"/>
    </source>
</evidence>
<evidence type="ECO:0000256" key="1">
    <source>
        <dbReference type="ARBA" id="ARBA00006484"/>
    </source>
</evidence>
<sequence>MPFSLIPSWLAQALSDCAPHPITGLALSALGFLTVARWFYSFLTYTYLLLKPSKLDRYLYDSRDGKPAWALVTGATSGIGLALSHELARHGFCVVIHGRNKSKLDAVETELRAAHPGREFRQLVADASHVPCTNCLSVQEQGTARNVSSFVDFDSIVKQLSHLHLTVLISNAGNGPTPTYGTLESYSQSMITSTVSLNALFPLHLVARLLPTIDGNSPSLIIQIGSMSANFLPLLASYSSSKAFIRGVFGCVAREMRLTNRTGVEMILMRVGRVTGVQHEDGQPSWTMPDAKVFAKAALGWVGSGRSEVIPWWGHAFQQAFLVEVMPDWLRERVFLRVMRGLWEEQRAKEKQQCRSRFGFW</sequence>
<dbReference type="Proteomes" id="UP000275385">
    <property type="component" value="Unassembled WGS sequence"/>
</dbReference>
<comment type="similarity">
    <text evidence="1">Belongs to the short-chain dehydrogenases/reductases (SDR) family.</text>
</comment>
<dbReference type="PANTHER" id="PTHR43899">
    <property type="entry name" value="RH59310P"/>
    <property type="match status" value="1"/>
</dbReference>
<evidence type="ECO:0000256" key="2">
    <source>
        <dbReference type="ARBA" id="ARBA00023002"/>
    </source>
</evidence>
<keyword evidence="4" id="KW-1185">Reference proteome</keyword>
<dbReference type="Pfam" id="PF00106">
    <property type="entry name" value="adh_short"/>
    <property type="match status" value="1"/>
</dbReference>
<evidence type="ECO:0000313" key="4">
    <source>
        <dbReference type="Proteomes" id="UP000275385"/>
    </source>
</evidence>
<name>A0A420Y891_9PEZI</name>
<dbReference type="STRING" id="177199.A0A420Y891"/>
<dbReference type="SUPFAM" id="SSF51735">
    <property type="entry name" value="NAD(P)-binding Rossmann-fold domains"/>
    <property type="match status" value="1"/>
</dbReference>